<feature type="region of interest" description="Disordered" evidence="6">
    <location>
        <begin position="1"/>
        <end position="24"/>
    </location>
</feature>
<dbReference type="InParanoid" id="A0A7M7K8S1"/>
<name>A0A7M7K8S1_VARDE</name>
<comment type="subcellular location">
    <subcellularLocation>
        <location evidence="1">Membrane</location>
        <topology evidence="1">Multi-pass membrane protein</topology>
    </subcellularLocation>
</comment>
<feature type="transmembrane region" description="Helical" evidence="5">
    <location>
        <begin position="138"/>
        <end position="159"/>
    </location>
</feature>
<dbReference type="KEGG" id="vde:111251201"/>
<organism evidence="7 8">
    <name type="scientific">Varroa destructor</name>
    <name type="common">Honeybee mite</name>
    <dbReference type="NCBI Taxonomy" id="109461"/>
    <lineage>
        <taxon>Eukaryota</taxon>
        <taxon>Metazoa</taxon>
        <taxon>Ecdysozoa</taxon>
        <taxon>Arthropoda</taxon>
        <taxon>Chelicerata</taxon>
        <taxon>Arachnida</taxon>
        <taxon>Acari</taxon>
        <taxon>Parasitiformes</taxon>
        <taxon>Mesostigmata</taxon>
        <taxon>Gamasina</taxon>
        <taxon>Dermanyssoidea</taxon>
        <taxon>Varroidae</taxon>
        <taxon>Varroa</taxon>
    </lineage>
</organism>
<dbReference type="GO" id="GO:0016020">
    <property type="term" value="C:membrane"/>
    <property type="evidence" value="ECO:0007669"/>
    <property type="project" value="UniProtKB-SubCell"/>
</dbReference>
<dbReference type="EnsemblMetazoa" id="XM_022807571">
    <property type="protein sequence ID" value="XP_022663306"/>
    <property type="gene ID" value="LOC111251201"/>
</dbReference>
<keyword evidence="8" id="KW-1185">Reference proteome</keyword>
<protein>
    <submittedName>
        <fullName evidence="7">Uncharacterized protein</fullName>
    </submittedName>
</protein>
<feature type="transmembrane region" description="Helical" evidence="5">
    <location>
        <begin position="81"/>
        <end position="100"/>
    </location>
</feature>
<evidence type="ECO:0000313" key="7">
    <source>
        <dbReference type="EnsemblMetazoa" id="XP_022663306"/>
    </source>
</evidence>
<dbReference type="GeneID" id="111251201"/>
<dbReference type="PANTHER" id="PTHR23291">
    <property type="entry name" value="BAX INHIBITOR-RELATED"/>
    <property type="match status" value="1"/>
</dbReference>
<dbReference type="Proteomes" id="UP000594260">
    <property type="component" value="Unplaced"/>
</dbReference>
<evidence type="ECO:0000313" key="8">
    <source>
        <dbReference type="Proteomes" id="UP000594260"/>
    </source>
</evidence>
<keyword evidence="4 5" id="KW-0472">Membrane</keyword>
<evidence type="ECO:0000256" key="1">
    <source>
        <dbReference type="ARBA" id="ARBA00004141"/>
    </source>
</evidence>
<evidence type="ECO:0000256" key="5">
    <source>
        <dbReference type="RuleBase" id="RU004379"/>
    </source>
</evidence>
<feature type="transmembrane region" description="Helical" evidence="5">
    <location>
        <begin position="112"/>
        <end position="132"/>
    </location>
</feature>
<dbReference type="OrthoDB" id="7933078at2759"/>
<dbReference type="OMA" id="MTIVCIS"/>
<keyword evidence="3 5" id="KW-1133">Transmembrane helix</keyword>
<comment type="similarity">
    <text evidence="5">Belongs to the BI1 family.</text>
</comment>
<proteinExistence type="inferred from homology"/>
<feature type="transmembrane region" description="Helical" evidence="5">
    <location>
        <begin position="48"/>
        <end position="69"/>
    </location>
</feature>
<reference evidence="7" key="1">
    <citation type="submission" date="2021-01" db="UniProtKB">
        <authorList>
            <consortium name="EnsemblMetazoa"/>
        </authorList>
    </citation>
    <scope>IDENTIFICATION</scope>
</reference>
<dbReference type="AlphaFoldDB" id="A0A7M7K8S1"/>
<dbReference type="InterPro" id="IPR006214">
    <property type="entry name" value="Bax_inhibitor_1-related"/>
</dbReference>
<accession>A0A7M7K8S1</accession>
<evidence type="ECO:0000256" key="4">
    <source>
        <dbReference type="ARBA" id="ARBA00023136"/>
    </source>
</evidence>
<dbReference type="RefSeq" id="XP_022663306.1">
    <property type="nucleotide sequence ID" value="XM_022807571.1"/>
</dbReference>
<evidence type="ECO:0000256" key="2">
    <source>
        <dbReference type="ARBA" id="ARBA00022692"/>
    </source>
</evidence>
<sequence length="267" mass="29562">MFRHTLTPATRQTHKTEKKDTETQYQRIESNQDGITEFISKNLFVGKALSILACCQLMSASTIAITEISPAVQQFVYENPWIGWLCLLVSTKITIFLDVFPPLRSKIPYNLGLLAILTLTQSAIMATIATSLDSPAMLIMMTIVCISTGTVAIIALYAIFDMTPFISHMAVAVYVLCCVQFGMLVVCPHFCPYIPVYDRVVGGFMALAYSAYNAGVVQIIADRIDYYGGDVEDYASSVLMLHLDVINFAVNILKMVVGTAARKDQRR</sequence>
<dbReference type="PANTHER" id="PTHR23291:SF47">
    <property type="entry name" value="TRANSMEMBRANE BAX INHIBITOR MOTIF CONTAINING 7"/>
    <property type="match status" value="1"/>
</dbReference>
<evidence type="ECO:0000256" key="3">
    <source>
        <dbReference type="ARBA" id="ARBA00022989"/>
    </source>
</evidence>
<keyword evidence="2 5" id="KW-0812">Transmembrane</keyword>
<feature type="transmembrane region" description="Helical" evidence="5">
    <location>
        <begin position="171"/>
        <end position="195"/>
    </location>
</feature>
<evidence type="ECO:0000256" key="6">
    <source>
        <dbReference type="SAM" id="MobiDB-lite"/>
    </source>
</evidence>